<accession>A0A7L6AWJ0</accession>
<dbReference type="CDD" id="cd14014">
    <property type="entry name" value="STKc_PknB_like"/>
    <property type="match status" value="1"/>
</dbReference>
<keyword evidence="2" id="KW-0547">Nucleotide-binding</keyword>
<dbReference type="GO" id="GO:0005524">
    <property type="term" value="F:ATP binding"/>
    <property type="evidence" value="ECO:0007669"/>
    <property type="project" value="UniProtKB-KW"/>
</dbReference>
<dbReference type="AlphaFoldDB" id="A0A7L6AWJ0"/>
<keyword evidence="3 7" id="KW-0418">Kinase</keyword>
<organism evidence="7 8">
    <name type="scientific">Candidatus Thiothrix singaporensis</name>
    <dbReference type="NCBI Taxonomy" id="2799669"/>
    <lineage>
        <taxon>Bacteria</taxon>
        <taxon>Pseudomonadati</taxon>
        <taxon>Pseudomonadota</taxon>
        <taxon>Gammaproteobacteria</taxon>
        <taxon>Thiotrichales</taxon>
        <taxon>Thiotrichaceae</taxon>
        <taxon>Thiothrix</taxon>
    </lineage>
</organism>
<dbReference type="KEGG" id="this:HZT40_20395"/>
<dbReference type="SUPFAM" id="SSF56112">
    <property type="entry name" value="Protein kinase-like (PK-like)"/>
    <property type="match status" value="1"/>
</dbReference>
<gene>
    <name evidence="7" type="ORF">HZT40_20395</name>
</gene>
<dbReference type="EMBL" id="CP059265">
    <property type="protein sequence ID" value="QLQ33564.1"/>
    <property type="molecule type" value="Genomic_DNA"/>
</dbReference>
<dbReference type="PROSITE" id="PS00108">
    <property type="entry name" value="PROTEIN_KINASE_ST"/>
    <property type="match status" value="1"/>
</dbReference>
<feature type="region of interest" description="Disordered" evidence="5">
    <location>
        <begin position="226"/>
        <end position="249"/>
    </location>
</feature>
<evidence type="ECO:0000256" key="5">
    <source>
        <dbReference type="SAM" id="MobiDB-lite"/>
    </source>
</evidence>
<protein>
    <submittedName>
        <fullName evidence="7">Protein kinase</fullName>
    </submittedName>
</protein>
<reference evidence="7" key="1">
    <citation type="submission" date="2020-06" db="EMBL/GenBank/DDBJ databases">
        <title>Analysis procedures for assessing recovery of high quality, complete, closed genomes from Nanopore long read metagenome sequencing.</title>
        <authorList>
            <person name="Bessarab I."/>
            <person name="Arumugam K."/>
            <person name="Haryono M."/>
            <person name="Liu X."/>
            <person name="Roy S."/>
            <person name="Zuniga-Montanez R.E."/>
            <person name="Qiu G."/>
            <person name="Drautz-Moses D.I."/>
            <person name="Law Y.Y."/>
            <person name="Wuertz S."/>
            <person name="Lauro F.M."/>
            <person name="Huson D.H."/>
            <person name="Williams R.B."/>
        </authorList>
    </citation>
    <scope>NUCLEOTIDE SEQUENCE [LARGE SCALE GENOMIC DNA]</scope>
    <source>
        <strain evidence="7">SSD2</strain>
    </source>
</reference>
<dbReference type="Proteomes" id="UP000510621">
    <property type="component" value="Chromosome"/>
</dbReference>
<dbReference type="PANTHER" id="PTHR43289:SF34">
    <property type="entry name" value="SERINE_THREONINE-PROTEIN KINASE YBDM-RELATED"/>
    <property type="match status" value="1"/>
</dbReference>
<keyword evidence="1" id="KW-0808">Transferase</keyword>
<proteinExistence type="predicted"/>
<evidence type="ECO:0000313" key="8">
    <source>
        <dbReference type="Proteomes" id="UP000510621"/>
    </source>
</evidence>
<evidence type="ECO:0000313" key="7">
    <source>
        <dbReference type="EMBL" id="QLQ33564.1"/>
    </source>
</evidence>
<dbReference type="InterPro" id="IPR011009">
    <property type="entry name" value="Kinase-like_dom_sf"/>
</dbReference>
<evidence type="ECO:0000256" key="4">
    <source>
        <dbReference type="ARBA" id="ARBA00022840"/>
    </source>
</evidence>
<dbReference type="InterPro" id="IPR008271">
    <property type="entry name" value="Ser/Thr_kinase_AS"/>
</dbReference>
<dbReference type="Pfam" id="PF00069">
    <property type="entry name" value="Pkinase"/>
    <property type="match status" value="1"/>
</dbReference>
<keyword evidence="4" id="KW-0067">ATP-binding</keyword>
<evidence type="ECO:0000256" key="3">
    <source>
        <dbReference type="ARBA" id="ARBA00022777"/>
    </source>
</evidence>
<dbReference type="PANTHER" id="PTHR43289">
    <property type="entry name" value="MITOGEN-ACTIVATED PROTEIN KINASE KINASE KINASE 20-RELATED"/>
    <property type="match status" value="1"/>
</dbReference>
<dbReference type="PROSITE" id="PS50011">
    <property type="entry name" value="PROTEIN_KINASE_DOM"/>
    <property type="match status" value="1"/>
</dbReference>
<dbReference type="GO" id="GO:0004674">
    <property type="term" value="F:protein serine/threonine kinase activity"/>
    <property type="evidence" value="ECO:0007669"/>
    <property type="project" value="TreeGrafter"/>
</dbReference>
<dbReference type="SMART" id="SM00220">
    <property type="entry name" value="S_TKc"/>
    <property type="match status" value="1"/>
</dbReference>
<feature type="domain" description="Protein kinase" evidence="6">
    <location>
        <begin position="1"/>
        <end position="162"/>
    </location>
</feature>
<sequence length="358" mass="38407">MAEALTVLRQVGGALAHAHERGLIHRDIKPANILFRASGEAVLTDFGISKLQDTDSDLTRHGYAMLGTPRYMSPEQTGAQRLDRRSDIYSLALVFYEMLEGKAAIRADTVAQIIREHALAPPPVLPERYAFLQAVLDKALAKQPEERYSNVPAFLQAVEQSLAAGEADKTVILPPTPAAEPAAKRGMRPRYLLPLLLLPAGAGWWFWAGGKTEQQAPPMVTQQAVPDTATPVEEVEAQTPPPPAQPEPAAPQELAAVPVQPVVEQKAEPLEIAAAPAQQVVEQASAAPQAMAEAPVQPTVEPVAQPAAQSLTLRVRVSPYAVLYRQPGSNERIGEIAQGAAVTVLGSTTGRMPWNGRK</sequence>
<evidence type="ECO:0000256" key="1">
    <source>
        <dbReference type="ARBA" id="ARBA00022679"/>
    </source>
</evidence>
<name>A0A7L6AWJ0_9GAMM</name>
<keyword evidence="8" id="KW-1185">Reference proteome</keyword>
<dbReference type="Gene3D" id="1.10.510.10">
    <property type="entry name" value="Transferase(Phosphotransferase) domain 1"/>
    <property type="match status" value="1"/>
</dbReference>
<evidence type="ECO:0000256" key="2">
    <source>
        <dbReference type="ARBA" id="ARBA00022741"/>
    </source>
</evidence>
<evidence type="ECO:0000259" key="6">
    <source>
        <dbReference type="PROSITE" id="PS50011"/>
    </source>
</evidence>
<feature type="compositionally biased region" description="Pro residues" evidence="5">
    <location>
        <begin position="239"/>
        <end position="249"/>
    </location>
</feature>
<dbReference type="InterPro" id="IPR000719">
    <property type="entry name" value="Prot_kinase_dom"/>
</dbReference>